<proteinExistence type="predicted"/>
<dbReference type="GO" id="GO:0102208">
    <property type="term" value="F:2-polyprenyl-6-hydroxyphenol methylase activity"/>
    <property type="evidence" value="ECO:0007669"/>
    <property type="project" value="UniProtKB-EC"/>
</dbReference>
<accession>A0A916N973</accession>
<evidence type="ECO:0000313" key="3">
    <source>
        <dbReference type="Proteomes" id="UP000683507"/>
    </source>
</evidence>
<dbReference type="InterPro" id="IPR013216">
    <property type="entry name" value="Methyltransf_11"/>
</dbReference>
<keyword evidence="2" id="KW-0808">Transferase</keyword>
<sequence length="258" mass="31322">MFKKIYKFLLRAIPRPWLIRLSYVFRLFAPIIYRGDNVECPVCEKKFRKFLSYGSKVAHRENVLCPYDLTLERHRLMWLYLKNKSNFFTDELNVMHIAPEQCFLDLFKHQKNIKYTTGDLESPIADLHFDLHNIPLEDNQYDVIFCNHVLEHVEDDHQCMTELYRIMKPGGWGIFQVPIDYSRKETYEDPSITSPEEREKHFWQYDHVRLYGLDYPDKLRAAGFEVEPYNYREEFPKEQYERMRLDPNELIYVVRKSE</sequence>
<dbReference type="InterPro" id="IPR029063">
    <property type="entry name" value="SAM-dependent_MTases_sf"/>
</dbReference>
<keyword evidence="2" id="KW-0830">Ubiquinone</keyword>
<dbReference type="CDD" id="cd02440">
    <property type="entry name" value="AdoMet_MTases"/>
    <property type="match status" value="1"/>
</dbReference>
<dbReference type="EMBL" id="OU015584">
    <property type="protein sequence ID" value="CAG5076557.1"/>
    <property type="molecule type" value="Genomic_DNA"/>
</dbReference>
<name>A0A916N973_9FLAO</name>
<dbReference type="Proteomes" id="UP000683507">
    <property type="component" value="Chromosome"/>
</dbReference>
<feature type="domain" description="Methyltransferase type 11" evidence="1">
    <location>
        <begin position="124"/>
        <end position="174"/>
    </location>
</feature>
<dbReference type="GO" id="GO:0032259">
    <property type="term" value="P:methylation"/>
    <property type="evidence" value="ECO:0007669"/>
    <property type="project" value="UniProtKB-KW"/>
</dbReference>
<dbReference type="SUPFAM" id="SSF53335">
    <property type="entry name" value="S-adenosyl-L-methionine-dependent methyltransferases"/>
    <property type="match status" value="1"/>
</dbReference>
<gene>
    <name evidence="2" type="primary">COQ3</name>
    <name evidence="2" type="ORF">CRYO30217_00137</name>
</gene>
<dbReference type="KEGG" id="ptan:CRYO30217_00137"/>
<evidence type="ECO:0000313" key="2">
    <source>
        <dbReference type="EMBL" id="CAG5076557.1"/>
    </source>
</evidence>
<keyword evidence="2" id="KW-0489">Methyltransferase</keyword>
<dbReference type="AlphaFoldDB" id="A0A916N973"/>
<dbReference type="EC" id="2.1.1.222" evidence="2"/>
<dbReference type="Pfam" id="PF08241">
    <property type="entry name" value="Methyltransf_11"/>
    <property type="match status" value="1"/>
</dbReference>
<dbReference type="RefSeq" id="WP_258540382.1">
    <property type="nucleotide sequence ID" value="NZ_OU015584.1"/>
</dbReference>
<reference evidence="2" key="1">
    <citation type="submission" date="2021-04" db="EMBL/GenBank/DDBJ databases">
        <authorList>
            <person name="Rodrigo-Torres L."/>
            <person name="Arahal R. D."/>
            <person name="Lucena T."/>
        </authorList>
    </citation>
    <scope>NUCLEOTIDE SEQUENCE</scope>
    <source>
        <strain evidence="2">AS29M-1</strain>
    </source>
</reference>
<dbReference type="GO" id="GO:0008757">
    <property type="term" value="F:S-adenosylmethionine-dependent methyltransferase activity"/>
    <property type="evidence" value="ECO:0007669"/>
    <property type="project" value="InterPro"/>
</dbReference>
<dbReference type="PANTHER" id="PTHR43861">
    <property type="entry name" value="TRANS-ACONITATE 2-METHYLTRANSFERASE-RELATED"/>
    <property type="match status" value="1"/>
</dbReference>
<organism evidence="2 3">
    <name type="scientific">Parvicella tangerina</name>
    <dbReference type="NCBI Taxonomy" id="2829795"/>
    <lineage>
        <taxon>Bacteria</taxon>
        <taxon>Pseudomonadati</taxon>
        <taxon>Bacteroidota</taxon>
        <taxon>Flavobacteriia</taxon>
        <taxon>Flavobacteriales</taxon>
        <taxon>Parvicellaceae</taxon>
        <taxon>Parvicella</taxon>
    </lineage>
</organism>
<keyword evidence="3" id="KW-1185">Reference proteome</keyword>
<protein>
    <submittedName>
        <fullName evidence="2">Ubiquinone biosynthesis O-methyltransferase, mitochondrial</fullName>
        <ecNumber evidence="2">2.1.1.222</ecNumber>
    </submittedName>
</protein>
<evidence type="ECO:0000259" key="1">
    <source>
        <dbReference type="Pfam" id="PF08241"/>
    </source>
</evidence>
<dbReference type="Gene3D" id="3.40.50.150">
    <property type="entry name" value="Vaccinia Virus protein VP39"/>
    <property type="match status" value="1"/>
</dbReference>